<dbReference type="OrthoDB" id="9812626at2"/>
<dbReference type="UniPathway" id="UPA00253">
    <property type="reaction ID" value="UER00329"/>
</dbReference>
<proteinExistence type="inferred from homology"/>
<evidence type="ECO:0000313" key="6">
    <source>
        <dbReference type="EMBL" id="AWR22205.1"/>
    </source>
</evidence>
<dbReference type="EC" id="3.7.1.3" evidence="4"/>
<evidence type="ECO:0000256" key="5">
    <source>
        <dbReference type="RuleBase" id="RU004508"/>
    </source>
</evidence>
<dbReference type="GO" id="GO:0030170">
    <property type="term" value="F:pyridoxal phosphate binding"/>
    <property type="evidence" value="ECO:0007669"/>
    <property type="project" value="InterPro"/>
</dbReference>
<name>A0A2Z3RZK9_9MICO</name>
<dbReference type="SUPFAM" id="SSF53383">
    <property type="entry name" value="PLP-dependent transferases"/>
    <property type="match status" value="1"/>
</dbReference>
<comment type="catalytic activity">
    <reaction evidence="4">
        <text>L-kynurenine + H2O = anthranilate + L-alanine + H(+)</text>
        <dbReference type="Rhea" id="RHEA:16813"/>
        <dbReference type="ChEBI" id="CHEBI:15377"/>
        <dbReference type="ChEBI" id="CHEBI:15378"/>
        <dbReference type="ChEBI" id="CHEBI:16567"/>
        <dbReference type="ChEBI" id="CHEBI:57959"/>
        <dbReference type="ChEBI" id="CHEBI:57972"/>
        <dbReference type="EC" id="3.7.1.3"/>
    </reaction>
</comment>
<dbReference type="Pfam" id="PF01041">
    <property type="entry name" value="DegT_DnrJ_EryC1"/>
    <property type="match status" value="1"/>
</dbReference>
<comment type="function">
    <text evidence="4">Catalyzes the cleavage of L-kynurenine (L-Kyn) and L-3-hydroxykynurenine (L-3OHKyn) into anthranilic acid (AA) and 3-hydroxyanthranilic acid (3-OHAA), respectively.</text>
</comment>
<keyword evidence="7" id="KW-1185">Reference proteome</keyword>
<dbReference type="InterPro" id="IPR010111">
    <property type="entry name" value="Kynureninase"/>
</dbReference>
<evidence type="ECO:0000313" key="7">
    <source>
        <dbReference type="Proteomes" id="UP000246894"/>
    </source>
</evidence>
<dbReference type="GO" id="GO:0097053">
    <property type="term" value="P:L-kynurenine catabolic process"/>
    <property type="evidence" value="ECO:0007669"/>
    <property type="project" value="UniProtKB-UniPathway"/>
</dbReference>
<comment type="similarity">
    <text evidence="5">Belongs to the DegT/DnrJ/EryC1 family.</text>
</comment>
<dbReference type="Proteomes" id="UP000246894">
    <property type="component" value="Chromosome"/>
</dbReference>
<dbReference type="PANTHER" id="PTHR14084">
    <property type="entry name" value="KYNURENINASE"/>
    <property type="match status" value="1"/>
</dbReference>
<dbReference type="Pfam" id="PF22580">
    <property type="entry name" value="KYNU_C"/>
    <property type="match status" value="1"/>
</dbReference>
<dbReference type="InterPro" id="IPR015422">
    <property type="entry name" value="PyrdxlP-dep_Trfase_small"/>
</dbReference>
<comment type="subunit">
    <text evidence="4">Homodimer.</text>
</comment>
<sequence>MTTNFDTRAAELDAADPLAAHRAKFFGTDEATQSSTPGMPLAYFDGNSLGRPMSASFDRIEAFLRHDWGTRLIRSWDEQWLDLPLELGNKIGAAALGAAPGQTFVGDSTSVLLYKMARAAIGARPGRTEIVLDTDNFPTDRYLLEGIADELNMTLRWIEVDTSSGVTPEQVAAVVNSNTALVLLSHVAYRSGFMADAPAITKITHDAGALIVWDLSHSVGSVVVELDKWNVDIAVGCSYKYLCGGPGAPAWAYVRKDLQTVIEQPIQGWWGTKNMFLMGPGYDPENDLRRFITGTTPVVGMQAMIDPVELIGEVSIEAVRAKSLLLTQFVIDYTDEVLAPLGVTVATPRDPAHRGGHVTLNHPHMRELNALLWKEDIIPDYRDPHGLRIGLSPLTTSFEEVFIGMERVKETLLSLG</sequence>
<dbReference type="AlphaFoldDB" id="A0A2Z3RZK9"/>
<dbReference type="InterPro" id="IPR015421">
    <property type="entry name" value="PyrdxlP-dep_Trfase_major"/>
</dbReference>
<comment type="pathway">
    <text evidence="4">Amino-acid degradation; L-kynurenine degradation; L-alanine and anthranilate from L-kynurenine: step 1/1.</text>
</comment>
<dbReference type="KEGG" id="aum:AURMO_01622"/>
<keyword evidence="2 4" id="KW-0378">Hydrolase</keyword>
<keyword evidence="3 4" id="KW-0663">Pyridoxal phosphate</keyword>
<protein>
    <recommendedName>
        <fullName evidence="4">Kynureninase</fullName>
        <ecNumber evidence="4">3.7.1.3</ecNumber>
    </recommendedName>
</protein>
<dbReference type="UniPathway" id="UPA00334">
    <property type="reaction ID" value="UER00455"/>
</dbReference>
<dbReference type="GO" id="GO:0043420">
    <property type="term" value="P:anthranilate metabolic process"/>
    <property type="evidence" value="ECO:0007669"/>
    <property type="project" value="TreeGrafter"/>
</dbReference>
<dbReference type="Gene3D" id="3.90.1150.10">
    <property type="entry name" value="Aspartate Aminotransferase, domain 1"/>
    <property type="match status" value="1"/>
</dbReference>
<dbReference type="EMBL" id="CP023994">
    <property type="protein sequence ID" value="AWR22205.1"/>
    <property type="molecule type" value="Genomic_DNA"/>
</dbReference>
<dbReference type="GO" id="GO:0009435">
    <property type="term" value="P:NAD+ biosynthetic process"/>
    <property type="evidence" value="ECO:0007669"/>
    <property type="project" value="UniProtKB-UniPathway"/>
</dbReference>
<comment type="similarity">
    <text evidence="4">Belongs to the kynureninase family.</text>
</comment>
<accession>A0A2Z3RZK9</accession>
<dbReference type="Gene3D" id="3.40.640.10">
    <property type="entry name" value="Type I PLP-dependent aspartate aminotransferase-like (Major domain)"/>
    <property type="match status" value="1"/>
</dbReference>
<dbReference type="GO" id="GO:0030429">
    <property type="term" value="F:kynureninase activity"/>
    <property type="evidence" value="ECO:0007669"/>
    <property type="project" value="UniProtKB-EC"/>
</dbReference>
<reference evidence="6 7" key="1">
    <citation type="submission" date="2017-10" db="EMBL/GenBank/DDBJ databases">
        <title>Genome of an Actinobacterium that displays light-enhanced growth.</title>
        <authorList>
            <person name="Maresca J.A."/>
            <person name="Hempel P."/>
            <person name="Shevchenko O."/>
            <person name="Miller K.J."/>
            <person name="Hahn M.W."/>
        </authorList>
    </citation>
    <scope>NUCLEOTIDE SEQUENCE [LARGE SCALE GENOMIC DNA]</scope>
    <source>
        <strain evidence="6 7">MWH-Mo1</strain>
    </source>
</reference>
<evidence type="ECO:0000256" key="2">
    <source>
        <dbReference type="ARBA" id="ARBA00022801"/>
    </source>
</evidence>
<comment type="catalytic activity">
    <reaction evidence="4">
        <text>3-hydroxy-L-kynurenine + H2O = 3-hydroxyanthranilate + L-alanine + H(+)</text>
        <dbReference type="Rhea" id="RHEA:25143"/>
        <dbReference type="ChEBI" id="CHEBI:15377"/>
        <dbReference type="ChEBI" id="CHEBI:15378"/>
        <dbReference type="ChEBI" id="CHEBI:36559"/>
        <dbReference type="ChEBI" id="CHEBI:57972"/>
        <dbReference type="ChEBI" id="CHEBI:58125"/>
        <dbReference type="EC" id="3.7.1.3"/>
    </reaction>
</comment>
<gene>
    <name evidence="6" type="ORF">AURMO_01622</name>
</gene>
<evidence type="ECO:0000256" key="4">
    <source>
        <dbReference type="PIRNR" id="PIRNR038800"/>
    </source>
</evidence>
<dbReference type="InterPro" id="IPR000653">
    <property type="entry name" value="DegT/StrS_aminotransferase"/>
</dbReference>
<dbReference type="InterPro" id="IPR015424">
    <property type="entry name" value="PyrdxlP-dep_Trfase"/>
</dbReference>
<organism evidence="6 7">
    <name type="scientific">Aurantimicrobium photophilum</name>
    <dbReference type="NCBI Taxonomy" id="1987356"/>
    <lineage>
        <taxon>Bacteria</taxon>
        <taxon>Bacillati</taxon>
        <taxon>Actinomycetota</taxon>
        <taxon>Actinomycetes</taxon>
        <taxon>Micrococcales</taxon>
        <taxon>Microbacteriaceae</taxon>
        <taxon>Aurantimicrobium</taxon>
    </lineage>
</organism>
<comment type="pathway">
    <text evidence="4">Cofactor biosynthesis; NAD(+) biosynthesis; quinolinate from L-kynurenine: step 2/3.</text>
</comment>
<evidence type="ECO:0000256" key="3">
    <source>
        <dbReference type="ARBA" id="ARBA00022898"/>
    </source>
</evidence>
<dbReference type="PIRSF" id="PIRSF038800">
    <property type="entry name" value="KYNU"/>
    <property type="match status" value="1"/>
</dbReference>
<evidence type="ECO:0000256" key="1">
    <source>
        <dbReference type="ARBA" id="ARBA00022642"/>
    </source>
</evidence>
<dbReference type="GO" id="GO:0005737">
    <property type="term" value="C:cytoplasm"/>
    <property type="evidence" value="ECO:0007669"/>
    <property type="project" value="InterPro"/>
</dbReference>
<dbReference type="RefSeq" id="WP_110234658.1">
    <property type="nucleotide sequence ID" value="NZ_CP023994.1"/>
</dbReference>
<keyword evidence="1 4" id="KW-0662">Pyridine nucleotide biosynthesis</keyword>
<dbReference type="PANTHER" id="PTHR14084:SF0">
    <property type="entry name" value="KYNURENINASE"/>
    <property type="match status" value="1"/>
</dbReference>
<dbReference type="GO" id="GO:0019441">
    <property type="term" value="P:L-tryptophan catabolic process to kynurenine"/>
    <property type="evidence" value="ECO:0007669"/>
    <property type="project" value="TreeGrafter"/>
</dbReference>
<comment type="cofactor">
    <cofactor evidence="4">
        <name>pyridoxal 5'-phosphate</name>
        <dbReference type="ChEBI" id="CHEBI:597326"/>
    </cofactor>
</comment>